<name>A0A5M6C9J1_9FLAO</name>
<gene>
    <name evidence="1" type="ORF">F0460_15515</name>
</gene>
<accession>A0A5M6C9J1</accession>
<comment type="caution">
    <text evidence="1">The sequence shown here is derived from an EMBL/GenBank/DDBJ whole genome shotgun (WGS) entry which is preliminary data.</text>
</comment>
<proteinExistence type="predicted"/>
<dbReference type="AlphaFoldDB" id="A0A5M6C9J1"/>
<keyword evidence="2" id="KW-1185">Reference proteome</keyword>
<reference evidence="1 2" key="1">
    <citation type="submission" date="2019-09" db="EMBL/GenBank/DDBJ databases">
        <title>Genome sequence and assembly of Flavobacterium sp.</title>
        <authorList>
            <person name="Chhetri G."/>
        </authorList>
    </citation>
    <scope>NUCLEOTIDE SEQUENCE [LARGE SCALE GENOMIC DNA]</scope>
    <source>
        <strain evidence="1 2">SNL9</strain>
    </source>
</reference>
<protein>
    <submittedName>
        <fullName evidence="1">Uncharacterized protein</fullName>
    </submittedName>
</protein>
<evidence type="ECO:0000313" key="1">
    <source>
        <dbReference type="EMBL" id="KAA5531693.1"/>
    </source>
</evidence>
<dbReference type="EMBL" id="VWSG01000019">
    <property type="protein sequence ID" value="KAA5531693.1"/>
    <property type="molecule type" value="Genomic_DNA"/>
</dbReference>
<evidence type="ECO:0000313" key="2">
    <source>
        <dbReference type="Proteomes" id="UP000325141"/>
    </source>
</evidence>
<dbReference type="Proteomes" id="UP000325141">
    <property type="component" value="Unassembled WGS sequence"/>
</dbReference>
<organism evidence="1 2">
    <name type="scientific">Paenimyroides baculatum</name>
    <dbReference type="NCBI Taxonomy" id="2608000"/>
    <lineage>
        <taxon>Bacteria</taxon>
        <taxon>Pseudomonadati</taxon>
        <taxon>Bacteroidota</taxon>
        <taxon>Flavobacteriia</taxon>
        <taxon>Flavobacteriales</taxon>
        <taxon>Flavobacteriaceae</taxon>
        <taxon>Paenimyroides</taxon>
    </lineage>
</organism>
<sequence>MKKIYSIVLTALCFCGYAQSEDRLLPNHLIGYASDFPDGETFNLNQEALEKKYLEAKNYNLYASLKEQFFNNNNADSEIVQLINMDVNSIAVYESQKTHTITYKVSIGEDELNEDGEPLVVYNLMHFSKDYNAYQFTLLRYDFSKTSYKDYIANPHESENVLSFIPLSDIGNIYENIAYSFAKELVLNPDLLSKDAPFYTKMVDFGNCARSIDVAGAACKSCGLNFNERVDGKYCPHKDPKVSPKPAYTFLDLSPCERKLEVNEIDLASF</sequence>
<dbReference type="RefSeq" id="WP_150014885.1">
    <property type="nucleotide sequence ID" value="NZ_VWSG01000019.1"/>
</dbReference>